<organism evidence="2 3">
    <name type="scientific">Ensete ventricosum</name>
    <name type="common">Abyssinian banana</name>
    <name type="synonym">Musa ensete</name>
    <dbReference type="NCBI Taxonomy" id="4639"/>
    <lineage>
        <taxon>Eukaryota</taxon>
        <taxon>Viridiplantae</taxon>
        <taxon>Streptophyta</taxon>
        <taxon>Embryophyta</taxon>
        <taxon>Tracheophyta</taxon>
        <taxon>Spermatophyta</taxon>
        <taxon>Magnoliopsida</taxon>
        <taxon>Liliopsida</taxon>
        <taxon>Zingiberales</taxon>
        <taxon>Musaceae</taxon>
        <taxon>Ensete</taxon>
    </lineage>
</organism>
<dbReference type="Proteomes" id="UP000287651">
    <property type="component" value="Unassembled WGS sequence"/>
</dbReference>
<reference evidence="2 3" key="1">
    <citation type="journal article" date="2014" name="Agronomy (Basel)">
        <title>A Draft Genome Sequence for Ensete ventricosum, the Drought-Tolerant Tree Against Hunger.</title>
        <authorList>
            <person name="Harrison J."/>
            <person name="Moore K.A."/>
            <person name="Paszkiewicz K."/>
            <person name="Jones T."/>
            <person name="Grant M."/>
            <person name="Ambacheew D."/>
            <person name="Muzemil S."/>
            <person name="Studholme D.J."/>
        </authorList>
    </citation>
    <scope>NUCLEOTIDE SEQUENCE [LARGE SCALE GENOMIC DNA]</scope>
</reference>
<sequence length="159" mass="16947">MSGRSYIRWVCHTCVRSTSLCWVDRTASNRPRWRPSWPRAWGRGSKANICYIHFPPTLPPSPEDLLEAPGSGTDDKVSHWGNLGTELVEQSGSKAGLAEKGVSKTGLAEQGGSETRLAEQDDSEVGLAEQGGSKAGPIEQGGLETGLAEQGRSEAGLAK</sequence>
<evidence type="ECO:0000313" key="2">
    <source>
        <dbReference type="EMBL" id="RRT45489.1"/>
    </source>
</evidence>
<dbReference type="EMBL" id="AMZH03015803">
    <property type="protein sequence ID" value="RRT45489.1"/>
    <property type="molecule type" value="Genomic_DNA"/>
</dbReference>
<feature type="region of interest" description="Disordered" evidence="1">
    <location>
        <begin position="60"/>
        <end position="159"/>
    </location>
</feature>
<proteinExistence type="predicted"/>
<name>A0A426Y159_ENSVE</name>
<dbReference type="AlphaFoldDB" id="A0A426Y159"/>
<protein>
    <submittedName>
        <fullName evidence="2">Uncharacterized protein</fullName>
    </submittedName>
</protein>
<evidence type="ECO:0000256" key="1">
    <source>
        <dbReference type="SAM" id="MobiDB-lite"/>
    </source>
</evidence>
<comment type="caution">
    <text evidence="2">The sequence shown here is derived from an EMBL/GenBank/DDBJ whole genome shotgun (WGS) entry which is preliminary data.</text>
</comment>
<accession>A0A426Y159</accession>
<evidence type="ECO:0000313" key="3">
    <source>
        <dbReference type="Proteomes" id="UP000287651"/>
    </source>
</evidence>
<gene>
    <name evidence="2" type="ORF">B296_00044848</name>
</gene>